<keyword evidence="1" id="KW-0802">TPR repeat</keyword>
<dbReference type="Proteomes" id="UP000503820">
    <property type="component" value="Unassembled WGS sequence"/>
</dbReference>
<feature type="compositionally biased region" description="Basic and acidic residues" evidence="2">
    <location>
        <begin position="326"/>
        <end position="342"/>
    </location>
</feature>
<feature type="region of interest" description="Disordered" evidence="2">
    <location>
        <begin position="294"/>
        <end position="351"/>
    </location>
</feature>
<evidence type="ECO:0000256" key="2">
    <source>
        <dbReference type="SAM" id="MobiDB-lite"/>
    </source>
</evidence>
<protein>
    <recommendedName>
        <fullName evidence="5">TPR repeat-containing protein</fullName>
    </recommendedName>
</protein>
<feature type="region of interest" description="Disordered" evidence="2">
    <location>
        <begin position="1"/>
        <end position="34"/>
    </location>
</feature>
<dbReference type="Pfam" id="PF13181">
    <property type="entry name" value="TPR_8"/>
    <property type="match status" value="2"/>
</dbReference>
<dbReference type="PROSITE" id="PS50005">
    <property type="entry name" value="TPR"/>
    <property type="match status" value="1"/>
</dbReference>
<reference evidence="3 4" key="1">
    <citation type="submission" date="2020-05" db="EMBL/GenBank/DDBJ databases">
        <title>Draft genome sequence of Desulfovibrio psychrotolerans JS1T.</title>
        <authorList>
            <person name="Ueno A."/>
            <person name="Tamazawa S."/>
            <person name="Tamamura S."/>
            <person name="Murakami T."/>
            <person name="Kiyama T."/>
            <person name="Inomata H."/>
            <person name="Amano Y."/>
            <person name="Miyakawa K."/>
            <person name="Tamaki H."/>
            <person name="Naganuma T."/>
            <person name="Kaneko K."/>
        </authorList>
    </citation>
    <scope>NUCLEOTIDE SEQUENCE [LARGE SCALE GENOMIC DNA]</scope>
    <source>
        <strain evidence="3 4">JS1</strain>
    </source>
</reference>
<feature type="compositionally biased region" description="Basic and acidic residues" evidence="2">
    <location>
        <begin position="10"/>
        <end position="32"/>
    </location>
</feature>
<evidence type="ECO:0008006" key="5">
    <source>
        <dbReference type="Google" id="ProtNLM"/>
    </source>
</evidence>
<dbReference type="SMART" id="SM00028">
    <property type="entry name" value="TPR"/>
    <property type="match status" value="3"/>
</dbReference>
<accession>A0A7J0BSD2</accession>
<evidence type="ECO:0000313" key="3">
    <source>
        <dbReference type="EMBL" id="GFM36617.1"/>
    </source>
</evidence>
<proteinExistence type="predicted"/>
<dbReference type="SUPFAM" id="SSF48452">
    <property type="entry name" value="TPR-like"/>
    <property type="match status" value="1"/>
</dbReference>
<dbReference type="InterPro" id="IPR011990">
    <property type="entry name" value="TPR-like_helical_dom_sf"/>
</dbReference>
<comment type="caution">
    <text evidence="3">The sequence shown here is derived from an EMBL/GenBank/DDBJ whole genome shotgun (WGS) entry which is preliminary data.</text>
</comment>
<sequence>MAELTGQEIQGDRKEQGAKAGHSEAGKGREPIKGIFSTQEVKKVGAGTTVRKTVQKAFWFVEESDGSIMIQPLNANYVPSGPKRTVTLEDVIEKFQPEPEFYVQTVFPKMKELNKTIARADRHRQRGEGFSAEFEYGNALKVDEENVRANFGLGLTYLDRGETDKADNIFERLVKLEAAFDEEHKHLFNEFGINLRKNKMHTQAMDYYAKALELSGEDENLFYNIARVCLDKQDYAACVDYLFRCLALNPALDAAVKFLMWLKQKELVPRDKAADVDAQLVKCAQAIKARKAQDEGASGAEATVQDPEQGNAHADADAAAKPGKSAAEKGEAQAGQEAEKKAGKSAPIIID</sequence>
<gene>
    <name evidence="3" type="ORF">DSM19430T_13010</name>
</gene>
<dbReference type="InterPro" id="IPR019734">
    <property type="entry name" value="TPR_rpt"/>
</dbReference>
<name>A0A7J0BSD2_9BACT</name>
<evidence type="ECO:0000313" key="4">
    <source>
        <dbReference type="Proteomes" id="UP000503820"/>
    </source>
</evidence>
<evidence type="ECO:0000256" key="1">
    <source>
        <dbReference type="PROSITE-ProRule" id="PRU00339"/>
    </source>
</evidence>
<dbReference type="EMBL" id="BLVP01000007">
    <property type="protein sequence ID" value="GFM36617.1"/>
    <property type="molecule type" value="Genomic_DNA"/>
</dbReference>
<dbReference type="Gene3D" id="1.25.40.10">
    <property type="entry name" value="Tetratricopeptide repeat domain"/>
    <property type="match status" value="2"/>
</dbReference>
<dbReference type="AlphaFoldDB" id="A0A7J0BSD2"/>
<feature type="repeat" description="TPR" evidence="1">
    <location>
        <begin position="147"/>
        <end position="180"/>
    </location>
</feature>
<organism evidence="3 4">
    <name type="scientific">Desulfovibrio psychrotolerans</name>
    <dbReference type="NCBI Taxonomy" id="415242"/>
    <lineage>
        <taxon>Bacteria</taxon>
        <taxon>Pseudomonadati</taxon>
        <taxon>Thermodesulfobacteriota</taxon>
        <taxon>Desulfovibrionia</taxon>
        <taxon>Desulfovibrionales</taxon>
        <taxon>Desulfovibrionaceae</taxon>
        <taxon>Desulfovibrio</taxon>
    </lineage>
</organism>
<dbReference type="RefSeq" id="WP_174409286.1">
    <property type="nucleotide sequence ID" value="NZ_BLVP01000007.1"/>
</dbReference>
<keyword evidence="4" id="KW-1185">Reference proteome</keyword>